<dbReference type="Gene3D" id="2.60.120.200">
    <property type="match status" value="1"/>
</dbReference>
<dbReference type="AlphaFoldDB" id="A0A4R0NQP8"/>
<gene>
    <name evidence="1" type="ORF">EZ437_13020</name>
</gene>
<dbReference type="Proteomes" id="UP000293347">
    <property type="component" value="Unassembled WGS sequence"/>
</dbReference>
<name>A0A4R0NQP8_9SPHI</name>
<dbReference type="RefSeq" id="WP_131596435.1">
    <property type="nucleotide sequence ID" value="NZ_SJSL01000002.1"/>
</dbReference>
<evidence type="ECO:0008006" key="3">
    <source>
        <dbReference type="Google" id="ProtNLM"/>
    </source>
</evidence>
<comment type="caution">
    <text evidence="1">The sequence shown here is derived from an EMBL/GenBank/DDBJ whole genome shotgun (WGS) entry which is preliminary data.</text>
</comment>
<dbReference type="EMBL" id="SJSL01000002">
    <property type="protein sequence ID" value="TCD01635.1"/>
    <property type="molecule type" value="Genomic_DNA"/>
</dbReference>
<dbReference type="OrthoDB" id="979738at2"/>
<keyword evidence="2" id="KW-1185">Reference proteome</keyword>
<sequence length="314" mass="35546">MYIRFLLFIALMIVATSFKPLVSSKPFAISDKYLNDIGIEDDPDVLYTEHFNDGTDKIFSRYPDIKNREGMSLDTSDTPPGSVTPAIKMTNNGTINDGGHLYKQFKPGFDSTIYLRYYVKYPSSSKGYIHHESVWIGGYSPGTSYPHPRAGICGLGDKRISIAYEPVNAPAMDTYLYWGDMKYGANSKCYGNDLVNGSPSAKKLEWDKWMCVELMIKMNNPVSAYNGELKVWQDGKEVGHWGPGFPNGYWDADSWINDPSKSPFQGFRWRTDPGLKINYLWIEFYDDTTPAGQSHHIKFANLVIAKKYIGPIKD</sequence>
<proteinExistence type="predicted"/>
<reference evidence="1 2" key="1">
    <citation type="submission" date="2019-02" db="EMBL/GenBank/DDBJ databases">
        <title>Pedobacter sp. RP-1-14 sp. nov., isolated from Arctic soil.</title>
        <authorList>
            <person name="Dahal R.H."/>
        </authorList>
    </citation>
    <scope>NUCLEOTIDE SEQUENCE [LARGE SCALE GENOMIC DNA]</scope>
    <source>
        <strain evidence="1 2">RP-1-14</strain>
    </source>
</reference>
<accession>A0A4R0NQP8</accession>
<evidence type="ECO:0000313" key="2">
    <source>
        <dbReference type="Proteomes" id="UP000293347"/>
    </source>
</evidence>
<evidence type="ECO:0000313" key="1">
    <source>
        <dbReference type="EMBL" id="TCD01635.1"/>
    </source>
</evidence>
<organism evidence="1 2">
    <name type="scientific">Pedobacter psychroterrae</name>
    <dbReference type="NCBI Taxonomy" id="2530453"/>
    <lineage>
        <taxon>Bacteria</taxon>
        <taxon>Pseudomonadati</taxon>
        <taxon>Bacteroidota</taxon>
        <taxon>Sphingobacteriia</taxon>
        <taxon>Sphingobacteriales</taxon>
        <taxon>Sphingobacteriaceae</taxon>
        <taxon>Pedobacter</taxon>
    </lineage>
</organism>
<protein>
    <recommendedName>
        <fullName evidence="3">Polysaccharide lyase-like protein</fullName>
    </recommendedName>
</protein>